<keyword evidence="1" id="KW-0472">Membrane</keyword>
<keyword evidence="1" id="KW-1133">Transmembrane helix</keyword>
<feature type="transmembrane region" description="Helical" evidence="1">
    <location>
        <begin position="162"/>
        <end position="186"/>
    </location>
</feature>
<evidence type="ECO:0000313" key="2">
    <source>
        <dbReference type="EMBL" id="PAK96252.1"/>
    </source>
</evidence>
<reference evidence="2 3" key="1">
    <citation type="submission" date="2017-04" db="EMBL/GenBank/DDBJ databases">
        <title>Kefir bacterial isolates.</title>
        <authorList>
            <person name="Kim Y."/>
            <person name="Blasche S."/>
            <person name="Patil K.R."/>
        </authorList>
    </citation>
    <scope>NUCLEOTIDE SEQUENCE [LARGE SCALE GENOMIC DNA]</scope>
    <source>
        <strain evidence="2 3">OG2</strain>
    </source>
</reference>
<dbReference type="RefSeq" id="WP_095375706.1">
    <property type="nucleotide sequence ID" value="NZ_NCWY01000004.1"/>
</dbReference>
<evidence type="ECO:0000313" key="3">
    <source>
        <dbReference type="Proteomes" id="UP000216867"/>
    </source>
</evidence>
<accession>A0A269ZEN7</accession>
<name>A0A269ZEN7_9MICO</name>
<feature type="transmembrane region" description="Helical" evidence="1">
    <location>
        <begin position="113"/>
        <end position="141"/>
    </location>
</feature>
<feature type="transmembrane region" description="Helical" evidence="1">
    <location>
        <begin position="299"/>
        <end position="329"/>
    </location>
</feature>
<keyword evidence="1" id="KW-0812">Transmembrane</keyword>
<dbReference type="AlphaFoldDB" id="A0A269ZEN7"/>
<protein>
    <recommendedName>
        <fullName evidence="4">Glycerophosphoryl diester phosphodiesterase membrane domain-containing protein</fullName>
    </recommendedName>
</protein>
<feature type="transmembrane region" description="Helical" evidence="1">
    <location>
        <begin position="264"/>
        <end position="287"/>
    </location>
</feature>
<organism evidence="2 3">
    <name type="scientific">Brevibacterium casei</name>
    <dbReference type="NCBI Taxonomy" id="33889"/>
    <lineage>
        <taxon>Bacteria</taxon>
        <taxon>Bacillati</taxon>
        <taxon>Actinomycetota</taxon>
        <taxon>Actinomycetes</taxon>
        <taxon>Micrococcales</taxon>
        <taxon>Brevibacteriaceae</taxon>
        <taxon>Brevibacterium</taxon>
    </lineage>
</organism>
<evidence type="ECO:0000256" key="1">
    <source>
        <dbReference type="SAM" id="Phobius"/>
    </source>
</evidence>
<sequence length="351" mass="37371">MGRTNAWTSQVNWHTGRWQTRGPAPGPQPWSPPLRRGILAKRPLTFFEVLDSGFRLLRFAPGPAIGAPLIVLSLWTLLLTAVGTGLALTFLPFLRDLMGNDEALSGFSLLAQLGSFVFSLLSLGLVHFLAGLTVPAAEASFGARRMGLAESWRALRGRRWRLVLAAGLITGIDLGILLVLLVPATLLSLAEATVPAVVVGVLSLLLWVCAVVWVNLRLALVGTAIGAEGLRVPAAVARSWRLTGRGLWRLLGQLGLGYVLSNQLIQLILSPFLLVVTTLAVIGLAAAEGDVAVMTAIGIVVGAVVLALTTISSAVLFGYFSCLVCACYFDARMRGEGYDLVLIRGEEERSA</sequence>
<dbReference type="EMBL" id="NCWY01000004">
    <property type="protein sequence ID" value="PAK96252.1"/>
    <property type="molecule type" value="Genomic_DNA"/>
</dbReference>
<evidence type="ECO:0008006" key="4">
    <source>
        <dbReference type="Google" id="ProtNLM"/>
    </source>
</evidence>
<gene>
    <name evidence="2" type="ORF">B8X04_05735</name>
</gene>
<feature type="transmembrane region" description="Helical" evidence="1">
    <location>
        <begin position="192"/>
        <end position="214"/>
    </location>
</feature>
<comment type="caution">
    <text evidence="2">The sequence shown here is derived from an EMBL/GenBank/DDBJ whole genome shotgun (WGS) entry which is preliminary data.</text>
</comment>
<proteinExistence type="predicted"/>
<dbReference type="Proteomes" id="UP000216867">
    <property type="component" value="Unassembled WGS sequence"/>
</dbReference>
<feature type="transmembrane region" description="Helical" evidence="1">
    <location>
        <begin position="65"/>
        <end position="93"/>
    </location>
</feature>